<keyword evidence="2" id="KW-0547">Nucleotide-binding</keyword>
<dbReference type="InterPro" id="IPR007694">
    <property type="entry name" value="DNA_helicase_DnaB-like_C"/>
</dbReference>
<proteinExistence type="predicted"/>
<accession>A0A249XSQ5</accession>
<dbReference type="GO" id="GO:0005524">
    <property type="term" value="F:ATP binding"/>
    <property type="evidence" value="ECO:0007669"/>
    <property type="project" value="InterPro"/>
</dbReference>
<dbReference type="PANTHER" id="PTHR30153:SF2">
    <property type="entry name" value="REPLICATIVE DNA HELICASE"/>
    <property type="match status" value="1"/>
</dbReference>
<dbReference type="PANTHER" id="PTHR30153">
    <property type="entry name" value="REPLICATIVE DNA HELICASE DNAB"/>
    <property type="match status" value="1"/>
</dbReference>
<evidence type="ECO:0000259" key="1">
    <source>
        <dbReference type="PROSITE" id="PS51199"/>
    </source>
</evidence>
<keyword evidence="2" id="KW-0347">Helicase</keyword>
<gene>
    <name evidence="2" type="ORF">SEA_PHABBA_197</name>
</gene>
<keyword evidence="2" id="KW-0378">Hydrolase</keyword>
<dbReference type="GO" id="GO:0003678">
    <property type="term" value="F:DNA helicase activity"/>
    <property type="evidence" value="ECO:0007669"/>
    <property type="project" value="InterPro"/>
</dbReference>
<keyword evidence="2" id="KW-0067">ATP-binding</keyword>
<dbReference type="Gene3D" id="3.40.50.300">
    <property type="entry name" value="P-loop containing nucleotide triphosphate hydrolases"/>
    <property type="match status" value="1"/>
</dbReference>
<dbReference type="PROSITE" id="PS51199">
    <property type="entry name" value="SF4_HELICASE"/>
    <property type="match status" value="1"/>
</dbReference>
<dbReference type="InterPro" id="IPR027417">
    <property type="entry name" value="P-loop_NTPase"/>
</dbReference>
<sequence>MSDLERKMIGKMVGDHKAIDRLWGMGMRSSVFEDPINRVIFEWVIEYWQNASMQLAPTWVVLEHEFPGQQFEHDVEESTEWLVSALQRRYTLNQAQEILLDAGKTLHEDPIATLSKLWRDAHEITERTVPRTSRVDMAENVEQRILELEARREIAGAGIPYGLPMIDEHTHGLYAGELCAVAAFTKVGKSWMLCHSAIQAHMAGFKPIVFTLEMSIKEMTHRIDAFASGVGYSHISSGDIPPADRPRLIAAREELRDRGPLLVERPERGERTVKYMVNRARQVGADIIMIDQLSFMDAEGKYQGDQAMRFKHGEIMFDLKDEISRESAGAIPCMLAVQLNRESQRGDGGRGQLHNLANSSFIEQTVDVAFGLWRNENMRNNNVMGIDTMGTRRGDRQNWLLGWRLSDRTEITVRGVNEE</sequence>
<organism evidence="2 3">
    <name type="scientific">Mycobacterium phage Phabba</name>
    <dbReference type="NCBI Taxonomy" id="2027899"/>
    <lineage>
        <taxon>Viruses</taxon>
        <taxon>Duplodnaviria</taxon>
        <taxon>Heunggongvirae</taxon>
        <taxon>Uroviricota</taxon>
        <taxon>Caudoviricetes</taxon>
        <taxon>Ceeclamvirinae</taxon>
        <taxon>Myrnavirus</taxon>
        <taxon>Myrnavirus phabba</taxon>
        <taxon>Myranavirus phabba</taxon>
    </lineage>
</organism>
<name>A0A249XSQ5_9CAUD</name>
<reference evidence="3" key="1">
    <citation type="submission" date="2017-08" db="EMBL/GenBank/DDBJ databases">
        <authorList>
            <person name="de Groot N.N."/>
        </authorList>
    </citation>
    <scope>NUCLEOTIDE SEQUENCE [LARGE SCALE GENOMIC DNA]</scope>
</reference>
<evidence type="ECO:0000313" key="3">
    <source>
        <dbReference type="Proteomes" id="UP000226037"/>
    </source>
</evidence>
<feature type="domain" description="SF4 helicase" evidence="1">
    <location>
        <begin position="152"/>
        <end position="419"/>
    </location>
</feature>
<protein>
    <submittedName>
        <fullName evidence="2">DnaB-like dsDNA helicase</fullName>
    </submittedName>
</protein>
<keyword evidence="3" id="KW-1185">Reference proteome</keyword>
<dbReference type="EMBL" id="MF668280">
    <property type="protein sequence ID" value="ASZ74736.1"/>
    <property type="molecule type" value="Genomic_DNA"/>
</dbReference>
<evidence type="ECO:0000313" key="2">
    <source>
        <dbReference type="EMBL" id="ASZ74736.1"/>
    </source>
</evidence>
<dbReference type="GO" id="GO:0006260">
    <property type="term" value="P:DNA replication"/>
    <property type="evidence" value="ECO:0007669"/>
    <property type="project" value="InterPro"/>
</dbReference>
<dbReference type="Proteomes" id="UP000226037">
    <property type="component" value="Segment"/>
</dbReference>
<dbReference type="Pfam" id="PF03796">
    <property type="entry name" value="DnaB_C"/>
    <property type="match status" value="1"/>
</dbReference>
<dbReference type="SUPFAM" id="SSF52540">
    <property type="entry name" value="P-loop containing nucleoside triphosphate hydrolases"/>
    <property type="match status" value="1"/>
</dbReference>